<accession>A0ABR2WR22</accession>
<evidence type="ECO:0000313" key="2">
    <source>
        <dbReference type="Proteomes" id="UP001479436"/>
    </source>
</evidence>
<proteinExistence type="predicted"/>
<reference evidence="1 2" key="1">
    <citation type="submission" date="2023-04" db="EMBL/GenBank/DDBJ databases">
        <title>Genome of Basidiobolus ranarum AG-B5.</title>
        <authorList>
            <person name="Stajich J.E."/>
            <person name="Carter-House D."/>
            <person name="Gryganskyi A."/>
        </authorList>
    </citation>
    <scope>NUCLEOTIDE SEQUENCE [LARGE SCALE GENOMIC DNA]</scope>
    <source>
        <strain evidence="1 2">AG-B5</strain>
    </source>
</reference>
<gene>
    <name evidence="1" type="ORF">K7432_008918</name>
</gene>
<comment type="caution">
    <text evidence="1">The sequence shown here is derived from an EMBL/GenBank/DDBJ whole genome shotgun (WGS) entry which is preliminary data.</text>
</comment>
<dbReference type="Proteomes" id="UP001479436">
    <property type="component" value="Unassembled WGS sequence"/>
</dbReference>
<organism evidence="1 2">
    <name type="scientific">Basidiobolus ranarum</name>
    <dbReference type="NCBI Taxonomy" id="34480"/>
    <lineage>
        <taxon>Eukaryota</taxon>
        <taxon>Fungi</taxon>
        <taxon>Fungi incertae sedis</taxon>
        <taxon>Zoopagomycota</taxon>
        <taxon>Entomophthoromycotina</taxon>
        <taxon>Basidiobolomycetes</taxon>
        <taxon>Basidiobolales</taxon>
        <taxon>Basidiobolaceae</taxon>
        <taxon>Basidiobolus</taxon>
    </lineage>
</organism>
<sequence length="70" mass="8035">MLAQIDFMDRFAKSKLDQWNHGCRGGNAIHIKFNLFSFKVYGETLASTWVAESSSHSDIESIETEQEYSM</sequence>
<protein>
    <submittedName>
        <fullName evidence="1">Uncharacterized protein</fullName>
    </submittedName>
</protein>
<evidence type="ECO:0000313" key="1">
    <source>
        <dbReference type="EMBL" id="KAK9763978.1"/>
    </source>
</evidence>
<name>A0ABR2WR22_9FUNG</name>
<dbReference type="EMBL" id="JASJQH010000522">
    <property type="protein sequence ID" value="KAK9763978.1"/>
    <property type="molecule type" value="Genomic_DNA"/>
</dbReference>
<keyword evidence="2" id="KW-1185">Reference proteome</keyword>